<evidence type="ECO:0000256" key="1">
    <source>
        <dbReference type="ARBA" id="ARBA00004651"/>
    </source>
</evidence>
<evidence type="ECO:0000313" key="11">
    <source>
        <dbReference type="EMBL" id="MBH5323148.1"/>
    </source>
</evidence>
<evidence type="ECO:0000256" key="5">
    <source>
        <dbReference type="ARBA" id="ARBA00022692"/>
    </source>
</evidence>
<evidence type="ECO:0000256" key="9">
    <source>
        <dbReference type="ARBA" id="ARBA00023303"/>
    </source>
</evidence>
<dbReference type="Gene3D" id="1.10.1200.120">
    <property type="entry name" value="Large-conductance mechanosensitive channel, MscL, domain 1"/>
    <property type="match status" value="1"/>
</dbReference>
<evidence type="ECO:0000256" key="4">
    <source>
        <dbReference type="ARBA" id="ARBA00022475"/>
    </source>
</evidence>
<keyword evidence="6 10" id="KW-1133">Transmembrane helix</keyword>
<keyword evidence="10" id="KW-0997">Cell inner membrane</keyword>
<keyword evidence="5 10" id="KW-0812">Transmembrane</keyword>
<dbReference type="SUPFAM" id="SSF81330">
    <property type="entry name" value="Gated mechanosensitive channel"/>
    <property type="match status" value="1"/>
</dbReference>
<evidence type="ECO:0000256" key="7">
    <source>
        <dbReference type="ARBA" id="ARBA00023065"/>
    </source>
</evidence>
<dbReference type="InterPro" id="IPR037673">
    <property type="entry name" value="MSC/AndL"/>
</dbReference>
<evidence type="ECO:0000256" key="3">
    <source>
        <dbReference type="ARBA" id="ARBA00022448"/>
    </source>
</evidence>
<keyword evidence="9 10" id="KW-0407">Ion channel</keyword>
<dbReference type="Proteomes" id="UP000602442">
    <property type="component" value="Unassembled WGS sequence"/>
</dbReference>
<keyword evidence="4 10" id="KW-1003">Cell membrane</keyword>
<dbReference type="NCBIfam" id="TIGR00220">
    <property type="entry name" value="mscL"/>
    <property type="match status" value="1"/>
</dbReference>
<dbReference type="EMBL" id="JAEANY010000003">
    <property type="protein sequence ID" value="MBH5323148.1"/>
    <property type="molecule type" value="Genomic_DNA"/>
</dbReference>
<evidence type="ECO:0000256" key="10">
    <source>
        <dbReference type="HAMAP-Rule" id="MF_00115"/>
    </source>
</evidence>
<name>A0ABS0N5R6_9SPHN</name>
<comment type="caution">
    <text evidence="11">The sequence shown here is derived from an EMBL/GenBank/DDBJ whole genome shotgun (WGS) entry which is preliminary data.</text>
</comment>
<dbReference type="PRINTS" id="PR01264">
    <property type="entry name" value="MECHCHANNEL"/>
</dbReference>
<comment type="function">
    <text evidence="10">Channel that opens in response to stretch forces in the membrane lipid bilayer. May participate in the regulation of osmotic pressure changes within the cell.</text>
</comment>
<dbReference type="PROSITE" id="PS01327">
    <property type="entry name" value="MSCL"/>
    <property type="match status" value="1"/>
</dbReference>
<dbReference type="PANTHER" id="PTHR30266">
    <property type="entry name" value="MECHANOSENSITIVE CHANNEL MSCL"/>
    <property type="match status" value="1"/>
</dbReference>
<evidence type="ECO:0000256" key="8">
    <source>
        <dbReference type="ARBA" id="ARBA00023136"/>
    </source>
</evidence>
<feature type="transmembrane region" description="Helical" evidence="10">
    <location>
        <begin position="12"/>
        <end position="31"/>
    </location>
</feature>
<dbReference type="Pfam" id="PF01741">
    <property type="entry name" value="MscL"/>
    <property type="match status" value="1"/>
</dbReference>
<dbReference type="PANTHER" id="PTHR30266:SF2">
    <property type="entry name" value="LARGE-CONDUCTANCE MECHANOSENSITIVE CHANNEL"/>
    <property type="match status" value="1"/>
</dbReference>
<feature type="transmembrane region" description="Helical" evidence="10">
    <location>
        <begin position="89"/>
        <end position="107"/>
    </location>
</feature>
<dbReference type="InterPro" id="IPR036019">
    <property type="entry name" value="MscL_channel"/>
</dbReference>
<keyword evidence="8 10" id="KW-0472">Membrane</keyword>
<sequence length="158" mass="17616">MITQFKKFIARGNVLDLAVGVIIGASFGRIVTSLNESMIMPVIGWVFGDIDFSNWFIRLGEIPADYDGSLTNYAELKEAGVAMIGYGDFITQTVDFFIIALALFFIIRSVNRVLDEMQEKAKNSENSSTEEDIPTDPQLDVLKQILAEMRTGKEPVKL</sequence>
<organism evidence="11 12">
    <name type="scientific">Aurantiacibacter sediminis</name>
    <dbReference type="NCBI Taxonomy" id="2793064"/>
    <lineage>
        <taxon>Bacteria</taxon>
        <taxon>Pseudomonadati</taxon>
        <taxon>Pseudomonadota</taxon>
        <taxon>Alphaproteobacteria</taxon>
        <taxon>Sphingomonadales</taxon>
        <taxon>Erythrobacteraceae</taxon>
        <taxon>Aurantiacibacter</taxon>
    </lineage>
</organism>
<dbReference type="HAMAP" id="MF_00115">
    <property type="entry name" value="MscL"/>
    <property type="match status" value="1"/>
</dbReference>
<comment type="subcellular location">
    <subcellularLocation>
        <location evidence="10">Cell inner membrane</location>
        <topology evidence="10">Multi-pass membrane protein</topology>
    </subcellularLocation>
    <subcellularLocation>
        <location evidence="1">Cell membrane</location>
        <topology evidence="1">Multi-pass membrane protein</topology>
    </subcellularLocation>
</comment>
<gene>
    <name evidence="10 11" type="primary">mscL</name>
    <name evidence="11" type="ORF">I5L03_11195</name>
</gene>
<proteinExistence type="inferred from homology"/>
<dbReference type="InterPro" id="IPR019823">
    <property type="entry name" value="Mechanosensitive_channel_CS"/>
</dbReference>
<protein>
    <recommendedName>
        <fullName evidence="10">Large-conductance mechanosensitive channel</fullName>
    </recommendedName>
</protein>
<keyword evidence="3 10" id="KW-0813">Transport</keyword>
<keyword evidence="12" id="KW-1185">Reference proteome</keyword>
<reference evidence="11 12" key="1">
    <citation type="submission" date="2020-11" db="EMBL/GenBank/DDBJ databases">
        <title>Erythrobacter sediminis sp. nov., a marine bacterium from a tidal flat of Garorim Bay.</title>
        <authorList>
            <person name="Kim D."/>
            <person name="Yoo Y."/>
            <person name="Kim J.-J."/>
        </authorList>
    </citation>
    <scope>NUCLEOTIDE SEQUENCE [LARGE SCALE GENOMIC DNA]</scope>
    <source>
        <strain evidence="11 12">JGD-13</strain>
    </source>
</reference>
<evidence type="ECO:0000256" key="6">
    <source>
        <dbReference type="ARBA" id="ARBA00022989"/>
    </source>
</evidence>
<comment type="subunit">
    <text evidence="10">Homopentamer.</text>
</comment>
<dbReference type="InterPro" id="IPR001185">
    <property type="entry name" value="MS_channel"/>
</dbReference>
<evidence type="ECO:0000256" key="2">
    <source>
        <dbReference type="ARBA" id="ARBA00007254"/>
    </source>
</evidence>
<evidence type="ECO:0000313" key="12">
    <source>
        <dbReference type="Proteomes" id="UP000602442"/>
    </source>
</evidence>
<dbReference type="RefSeq" id="WP_197921849.1">
    <property type="nucleotide sequence ID" value="NZ_CAWPTA010000008.1"/>
</dbReference>
<accession>A0ABS0N5R6</accession>
<comment type="similarity">
    <text evidence="2 10">Belongs to the MscL family.</text>
</comment>
<keyword evidence="7 10" id="KW-0406">Ion transport</keyword>